<gene>
    <name evidence="2" type="ORF">B9G79_05600</name>
</gene>
<name>A0A1Z3N6K8_BDEBC</name>
<organism evidence="2 3">
    <name type="scientific">Bdellovibrio bacteriovorus</name>
    <dbReference type="NCBI Taxonomy" id="959"/>
    <lineage>
        <taxon>Bacteria</taxon>
        <taxon>Pseudomonadati</taxon>
        <taxon>Bdellovibrionota</taxon>
        <taxon>Bdellovibrionia</taxon>
        <taxon>Bdellovibrionales</taxon>
        <taxon>Pseudobdellovibrionaceae</taxon>
        <taxon>Bdellovibrio</taxon>
    </lineage>
</organism>
<reference evidence="2 3" key="1">
    <citation type="submission" date="2017-04" db="EMBL/GenBank/DDBJ databases">
        <title>Whole genome sequence of Bdellovibrio bacteriovorus strain SSB218315.</title>
        <authorList>
            <person name="Oyedara O."/>
            <person name="Rodriguez-Perez M.A."/>
        </authorList>
    </citation>
    <scope>NUCLEOTIDE SEQUENCE [LARGE SCALE GENOMIC DNA]</scope>
    <source>
        <strain evidence="2 3">SSB218315</strain>
    </source>
</reference>
<evidence type="ECO:0000313" key="2">
    <source>
        <dbReference type="EMBL" id="ASD63079.1"/>
    </source>
</evidence>
<sequence length="629" mass="64733">MKPKHVRYPLLIIPLLFAFVAKADGYHVSGKILRPDGTPVDANAVSFNLEVLSPDATCVVYQETINNVDMSGSKGRFNLVLGSGTRVYSSGDMPLEKVVSNSASLTCKGGALFNPVATDERSLRISFYDGSAWQSFAAQKLKAVPFATESQNAQSANKLGNYNATSLLRVDGGTAPAMTPAQMSALLSVVADYNQFLKVEADPTVQGFAKNALPTCAAGYTLTSNGTNLTCVQDQTGTNFTLPTGASGQVLKHDGSQWKAGAIAITDVSNLNAELSNKLNKAALPTCGTSETMHYTSVSDTWDCQAINLPLAGDVAGTTTATQVTRLRGVNVAATTPTSGQVLRYNGTDWVPATIPTGAGTVTSVAAGTGLTGGTITSTGTISLANTSVTAGTYGSATQIPSFTVDAQGRLTSAGGTTVNIISGVTSANAYITVASGSTAPVITANVGTAANTLAAGNDPRFTDSRSPAGTAAGDLSGTYPNPTVAKIQGKPVNVSAGYFDGGSLIYDSALAAWKTTSPCDAGWTLITKGDPFCAQKLSSTGTNFAASMTQCLNAGAKLCDLQQAVGLCQSDFITTDTSLWIGQLTDNSSAHVILCSAASNTWAAGTFTFATTQDGSLPIVPYCCKNRR</sequence>
<evidence type="ECO:0008006" key="4">
    <source>
        <dbReference type="Google" id="ProtNLM"/>
    </source>
</evidence>
<dbReference type="Proteomes" id="UP000197003">
    <property type="component" value="Chromosome"/>
</dbReference>
<dbReference type="AlphaFoldDB" id="A0A1Z3N6K8"/>
<proteinExistence type="predicted"/>
<feature type="region of interest" description="Disordered" evidence="1">
    <location>
        <begin position="458"/>
        <end position="477"/>
    </location>
</feature>
<dbReference type="EMBL" id="CP020946">
    <property type="protein sequence ID" value="ASD63079.1"/>
    <property type="molecule type" value="Genomic_DNA"/>
</dbReference>
<accession>A0A1Z3N6K8</accession>
<evidence type="ECO:0000256" key="1">
    <source>
        <dbReference type="SAM" id="MobiDB-lite"/>
    </source>
</evidence>
<evidence type="ECO:0000313" key="3">
    <source>
        <dbReference type="Proteomes" id="UP000197003"/>
    </source>
</evidence>
<protein>
    <recommendedName>
        <fullName evidence="4">Cell wall surface anchor family protein</fullName>
    </recommendedName>
</protein>